<dbReference type="AlphaFoldDB" id="A0A975DB65"/>
<protein>
    <submittedName>
        <fullName evidence="1">GNAT family N-acetyltransferase</fullName>
    </submittedName>
</protein>
<dbReference type="EMBL" id="CP072110">
    <property type="protein sequence ID" value="QTH63950.1"/>
    <property type="molecule type" value="Genomic_DNA"/>
</dbReference>
<keyword evidence="2" id="KW-1185">Reference proteome</keyword>
<sequence length="216" mass="24643">MDVTQHLTEEHGVKAILLSAEDINLAASLLFVAYHDDPVFKDIFKAEKEDYETRLRGAIREELSAFWQTQQPMVGLFSGTHLLGVACLIEPQKGLEPERFWHWRLKMMLNAGFISTKNMIEKERKVAEAIPHLHYHLLTFIAVHPDHQHHGLGHYLIKAVDSMVDEHPLSEGTAVFVTKEQNKPLFDDDNYQTLSEIQIGAVSGTLMFREKSSVQN</sequence>
<dbReference type="RefSeq" id="WP_208832005.1">
    <property type="nucleotide sequence ID" value="NZ_CP072110.1"/>
</dbReference>
<dbReference type="CDD" id="cd04301">
    <property type="entry name" value="NAT_SF"/>
    <property type="match status" value="1"/>
</dbReference>
<dbReference type="InterPro" id="IPR016181">
    <property type="entry name" value="Acyl_CoA_acyltransferase"/>
</dbReference>
<proteinExistence type="predicted"/>
<accession>A0A975DB65</accession>
<evidence type="ECO:0000313" key="2">
    <source>
        <dbReference type="Proteomes" id="UP000682739"/>
    </source>
</evidence>
<dbReference type="SUPFAM" id="SSF55729">
    <property type="entry name" value="Acyl-CoA N-acyltransferases (Nat)"/>
    <property type="match status" value="1"/>
</dbReference>
<organism evidence="1 2">
    <name type="scientific">Psychrosphaera ytuae</name>
    <dbReference type="NCBI Taxonomy" id="2820710"/>
    <lineage>
        <taxon>Bacteria</taxon>
        <taxon>Pseudomonadati</taxon>
        <taxon>Pseudomonadota</taxon>
        <taxon>Gammaproteobacteria</taxon>
        <taxon>Alteromonadales</taxon>
        <taxon>Pseudoalteromonadaceae</taxon>
        <taxon>Psychrosphaera</taxon>
    </lineage>
</organism>
<gene>
    <name evidence="1" type="ORF">J1N51_00160</name>
</gene>
<dbReference type="Proteomes" id="UP000682739">
    <property type="component" value="Chromosome"/>
</dbReference>
<dbReference type="KEGG" id="psym:J1N51_00160"/>
<dbReference type="Gene3D" id="3.40.630.30">
    <property type="match status" value="1"/>
</dbReference>
<name>A0A975DB65_9GAMM</name>
<reference evidence="1" key="1">
    <citation type="submission" date="2021-03" db="EMBL/GenBank/DDBJ databases">
        <title>Description of Psychrosphaera ytuae sp. nov. isolated from deep sea sediment of South China Sea.</title>
        <authorList>
            <person name="Zhang J."/>
            <person name="Xu X.-D."/>
        </authorList>
    </citation>
    <scope>NUCLEOTIDE SEQUENCE</scope>
    <source>
        <strain evidence="1">MTZ26</strain>
    </source>
</reference>
<evidence type="ECO:0000313" key="1">
    <source>
        <dbReference type="EMBL" id="QTH63950.1"/>
    </source>
</evidence>